<dbReference type="Proteomes" id="UP000294576">
    <property type="component" value="Unassembled WGS sequence"/>
</dbReference>
<protein>
    <submittedName>
        <fullName evidence="2">Uncharacterized protein</fullName>
    </submittedName>
</protein>
<dbReference type="EMBL" id="SMBH01000004">
    <property type="protein sequence ID" value="TCU16996.1"/>
    <property type="molecule type" value="Genomic_DNA"/>
</dbReference>
<feature type="compositionally biased region" description="Gly residues" evidence="1">
    <location>
        <begin position="33"/>
        <end position="47"/>
    </location>
</feature>
<dbReference type="AlphaFoldDB" id="A0A4R3QFU4"/>
<sequence length="47" mass="4597">MKEQNNAATNKAVSMGELAKGLSIGLTRPECTDGGGHSPGAGGLGGR</sequence>
<evidence type="ECO:0000313" key="2">
    <source>
        <dbReference type="EMBL" id="TCU16996.1"/>
    </source>
</evidence>
<feature type="region of interest" description="Disordered" evidence="1">
    <location>
        <begin position="26"/>
        <end position="47"/>
    </location>
</feature>
<comment type="caution">
    <text evidence="2">The sequence shown here is derived from an EMBL/GenBank/DDBJ whole genome shotgun (WGS) entry which is preliminary data.</text>
</comment>
<evidence type="ECO:0000256" key="1">
    <source>
        <dbReference type="SAM" id="MobiDB-lite"/>
    </source>
</evidence>
<proteinExistence type="predicted"/>
<gene>
    <name evidence="2" type="ORF">EV132_10418</name>
</gene>
<organism evidence="2 3">
    <name type="scientific">Rhizobium sullae</name>
    <name type="common">Rhizobium hedysari</name>
    <dbReference type="NCBI Taxonomy" id="50338"/>
    <lineage>
        <taxon>Bacteria</taxon>
        <taxon>Pseudomonadati</taxon>
        <taxon>Pseudomonadota</taxon>
        <taxon>Alphaproteobacteria</taxon>
        <taxon>Hyphomicrobiales</taxon>
        <taxon>Rhizobiaceae</taxon>
        <taxon>Rhizobium/Agrobacterium group</taxon>
        <taxon>Rhizobium</taxon>
    </lineage>
</organism>
<dbReference type="RefSeq" id="WP_165928143.1">
    <property type="nucleotide sequence ID" value="NZ_FWER01000072.1"/>
</dbReference>
<name>A0A4R3QFU4_RHISU</name>
<evidence type="ECO:0000313" key="3">
    <source>
        <dbReference type="Proteomes" id="UP000294576"/>
    </source>
</evidence>
<reference evidence="2 3" key="1">
    <citation type="submission" date="2019-03" db="EMBL/GenBank/DDBJ databases">
        <title>Genomic Encyclopedia of Type Strains, Phase IV (KMG-V): Genome sequencing to study the core and pangenomes of soil and plant-associated prokaryotes.</title>
        <authorList>
            <person name="Whitman W."/>
        </authorList>
    </citation>
    <scope>NUCLEOTIDE SEQUENCE [LARGE SCALE GENOMIC DNA]</scope>
    <source>
        <strain evidence="2 3">Hc14</strain>
    </source>
</reference>
<accession>A0A4R3QFU4</accession>